<feature type="compositionally biased region" description="Polar residues" evidence="1">
    <location>
        <begin position="21"/>
        <end position="32"/>
    </location>
</feature>
<gene>
    <name evidence="2" type="ORF">LVIROSA_LOCUS11151</name>
</gene>
<evidence type="ECO:0000256" key="1">
    <source>
        <dbReference type="SAM" id="MobiDB-lite"/>
    </source>
</evidence>
<name>A0AAU9MPL0_9ASTR</name>
<evidence type="ECO:0000313" key="2">
    <source>
        <dbReference type="EMBL" id="CAH1423900.1"/>
    </source>
</evidence>
<protein>
    <submittedName>
        <fullName evidence="2">Uncharacterized protein</fullName>
    </submittedName>
</protein>
<sequence>MSDQLSDNRNKQPWLRHFSDQNDYTQSPSPFNRRSYYPDHSAINGPGEHPPLHRHQPINNFAKPPPTTTNLRFGMWGRGGAKAYFRFHGGIGDGCGGVGCRSTKENTIARPLQLFEALNPAHLQIDVLKKACEGGFVNPAIGKWFPPMETSAGTGVFLPAYQKRIGVTKVDDCKTNASWNELITRKNDLSSESCSTGMYVGQMKQDEEKRFGVKEEGNEFDEIPIELLLPPEWTY</sequence>
<dbReference type="EMBL" id="CAKMRJ010001165">
    <property type="protein sequence ID" value="CAH1423900.1"/>
    <property type="molecule type" value="Genomic_DNA"/>
</dbReference>
<evidence type="ECO:0000313" key="3">
    <source>
        <dbReference type="Proteomes" id="UP001157418"/>
    </source>
</evidence>
<feature type="compositionally biased region" description="Basic and acidic residues" evidence="1">
    <location>
        <begin position="1"/>
        <end position="10"/>
    </location>
</feature>
<feature type="region of interest" description="Disordered" evidence="1">
    <location>
        <begin position="1"/>
        <end position="66"/>
    </location>
</feature>
<accession>A0AAU9MPL0</accession>
<dbReference type="AlphaFoldDB" id="A0AAU9MPL0"/>
<proteinExistence type="predicted"/>
<dbReference type="Proteomes" id="UP001157418">
    <property type="component" value="Unassembled WGS sequence"/>
</dbReference>
<reference evidence="2 3" key="1">
    <citation type="submission" date="2022-01" db="EMBL/GenBank/DDBJ databases">
        <authorList>
            <person name="Xiong W."/>
            <person name="Schranz E."/>
        </authorList>
    </citation>
    <scope>NUCLEOTIDE SEQUENCE [LARGE SCALE GENOMIC DNA]</scope>
</reference>
<organism evidence="2 3">
    <name type="scientific">Lactuca virosa</name>
    <dbReference type="NCBI Taxonomy" id="75947"/>
    <lineage>
        <taxon>Eukaryota</taxon>
        <taxon>Viridiplantae</taxon>
        <taxon>Streptophyta</taxon>
        <taxon>Embryophyta</taxon>
        <taxon>Tracheophyta</taxon>
        <taxon>Spermatophyta</taxon>
        <taxon>Magnoliopsida</taxon>
        <taxon>eudicotyledons</taxon>
        <taxon>Gunneridae</taxon>
        <taxon>Pentapetalae</taxon>
        <taxon>asterids</taxon>
        <taxon>campanulids</taxon>
        <taxon>Asterales</taxon>
        <taxon>Asteraceae</taxon>
        <taxon>Cichorioideae</taxon>
        <taxon>Cichorieae</taxon>
        <taxon>Lactucinae</taxon>
        <taxon>Lactuca</taxon>
    </lineage>
</organism>
<keyword evidence="3" id="KW-1185">Reference proteome</keyword>
<comment type="caution">
    <text evidence="2">The sequence shown here is derived from an EMBL/GenBank/DDBJ whole genome shotgun (WGS) entry which is preliminary data.</text>
</comment>